<dbReference type="AlphaFoldDB" id="A0AAU9JDR8"/>
<comment type="caution">
    <text evidence="2">The sequence shown here is derived from an EMBL/GenBank/DDBJ whole genome shotgun (WGS) entry which is preliminary data.</text>
</comment>
<reference evidence="2" key="1">
    <citation type="submission" date="2021-09" db="EMBL/GenBank/DDBJ databases">
        <authorList>
            <consortium name="AG Swart"/>
            <person name="Singh M."/>
            <person name="Singh A."/>
            <person name="Seah K."/>
            <person name="Emmerich C."/>
        </authorList>
    </citation>
    <scope>NUCLEOTIDE SEQUENCE</scope>
    <source>
        <strain evidence="2">ATCC30299</strain>
    </source>
</reference>
<dbReference type="Proteomes" id="UP001162131">
    <property type="component" value="Unassembled WGS sequence"/>
</dbReference>
<evidence type="ECO:0000313" key="3">
    <source>
        <dbReference type="Proteomes" id="UP001162131"/>
    </source>
</evidence>
<dbReference type="EMBL" id="CAJZBQ010000040">
    <property type="protein sequence ID" value="CAG9326231.1"/>
    <property type="molecule type" value="Genomic_DNA"/>
</dbReference>
<organism evidence="2 3">
    <name type="scientific">Blepharisma stoltei</name>
    <dbReference type="NCBI Taxonomy" id="1481888"/>
    <lineage>
        <taxon>Eukaryota</taxon>
        <taxon>Sar</taxon>
        <taxon>Alveolata</taxon>
        <taxon>Ciliophora</taxon>
        <taxon>Postciliodesmatophora</taxon>
        <taxon>Heterotrichea</taxon>
        <taxon>Heterotrichida</taxon>
        <taxon>Blepharismidae</taxon>
        <taxon>Blepharisma</taxon>
    </lineage>
</organism>
<name>A0AAU9JDR8_9CILI</name>
<feature type="coiled-coil region" evidence="1">
    <location>
        <begin position="34"/>
        <end position="107"/>
    </location>
</feature>
<proteinExistence type="predicted"/>
<keyword evidence="3" id="KW-1185">Reference proteome</keyword>
<keyword evidence="1" id="KW-0175">Coiled coil</keyword>
<sequence>MATTVNYWSQNSLSDYKPEFQEILKPAEPINKENQLLLQKIDILQSMVDKLENEKDALTYTCSDLKQLLQCVAKQHDKNAERQRKNIKDLENKVANLKQALHISEIHSAHLSSISSFWEDVIRE</sequence>
<evidence type="ECO:0000313" key="2">
    <source>
        <dbReference type="EMBL" id="CAG9326231.1"/>
    </source>
</evidence>
<gene>
    <name evidence="2" type="ORF">BSTOLATCC_MIC40662</name>
</gene>
<accession>A0AAU9JDR8</accession>
<evidence type="ECO:0000256" key="1">
    <source>
        <dbReference type="SAM" id="Coils"/>
    </source>
</evidence>
<protein>
    <submittedName>
        <fullName evidence="2">Uncharacterized protein</fullName>
    </submittedName>
</protein>